<evidence type="ECO:0000313" key="3">
    <source>
        <dbReference type="Proteomes" id="UP000264541"/>
    </source>
</evidence>
<dbReference type="GO" id="GO:0003677">
    <property type="term" value="F:DNA binding"/>
    <property type="evidence" value="ECO:0007669"/>
    <property type="project" value="InterPro"/>
</dbReference>
<dbReference type="EMBL" id="QVTE01000063">
    <property type="protein sequence ID" value="RFU63699.1"/>
    <property type="molecule type" value="Genomic_DNA"/>
</dbReference>
<protein>
    <recommendedName>
        <fullName evidence="1">Resolvase/invertase-type recombinase catalytic domain-containing protein</fullName>
    </recommendedName>
</protein>
<evidence type="ECO:0000313" key="2">
    <source>
        <dbReference type="EMBL" id="RFU63699.1"/>
    </source>
</evidence>
<sequence length="29" mass="3278">MNQYGYARVSAADQNLDSQIEALTKFDVE</sequence>
<dbReference type="Gene3D" id="3.40.50.1390">
    <property type="entry name" value="Resolvase, N-terminal catalytic domain"/>
    <property type="match status" value="1"/>
</dbReference>
<dbReference type="InterPro" id="IPR036162">
    <property type="entry name" value="Resolvase-like_N_sf"/>
</dbReference>
<comment type="caution">
    <text evidence="2">The sequence shown here is derived from an EMBL/GenBank/DDBJ whole genome shotgun (WGS) entry which is preliminary data.</text>
</comment>
<reference evidence="2 3" key="1">
    <citation type="submission" date="2018-08" db="EMBL/GenBank/DDBJ databases">
        <title>Bacillus chawlae sp. nov., Bacillus glennii sp. nov., and Bacillus saganii sp. nov. Isolated from the Vehicle Assembly Building at Kennedy Space Center where the Viking Spacecraft were Assembled.</title>
        <authorList>
            <person name="Seuylemezian A."/>
            <person name="Vaishampayan P."/>
        </authorList>
    </citation>
    <scope>NUCLEOTIDE SEQUENCE [LARGE SCALE GENOMIC DNA]</scope>
    <source>
        <strain evidence="2 3">V47-23a</strain>
    </source>
</reference>
<organism evidence="2 3">
    <name type="scientific">Peribacillus saganii</name>
    <dbReference type="NCBI Taxonomy" id="2303992"/>
    <lineage>
        <taxon>Bacteria</taxon>
        <taxon>Bacillati</taxon>
        <taxon>Bacillota</taxon>
        <taxon>Bacilli</taxon>
        <taxon>Bacillales</taxon>
        <taxon>Bacillaceae</taxon>
        <taxon>Peribacillus</taxon>
    </lineage>
</organism>
<dbReference type="GO" id="GO:0000150">
    <property type="term" value="F:DNA strand exchange activity"/>
    <property type="evidence" value="ECO:0007669"/>
    <property type="project" value="InterPro"/>
</dbReference>
<proteinExistence type="predicted"/>
<dbReference type="PROSITE" id="PS51736">
    <property type="entry name" value="RECOMBINASES_3"/>
    <property type="match status" value="1"/>
</dbReference>
<keyword evidence="3" id="KW-1185">Reference proteome</keyword>
<name>A0A372LCH4_9BACI</name>
<gene>
    <name evidence="2" type="ORF">D0469_19315</name>
</gene>
<feature type="domain" description="Resolvase/invertase-type recombinase catalytic" evidence="1">
    <location>
        <begin position="2"/>
        <end position="29"/>
    </location>
</feature>
<accession>A0A372LCH4</accession>
<dbReference type="SUPFAM" id="SSF53041">
    <property type="entry name" value="Resolvase-like"/>
    <property type="match status" value="1"/>
</dbReference>
<dbReference type="Proteomes" id="UP000264541">
    <property type="component" value="Unassembled WGS sequence"/>
</dbReference>
<dbReference type="AlphaFoldDB" id="A0A372LCH4"/>
<evidence type="ECO:0000259" key="1">
    <source>
        <dbReference type="PROSITE" id="PS51736"/>
    </source>
</evidence>
<dbReference type="InterPro" id="IPR006119">
    <property type="entry name" value="Resolv_N"/>
</dbReference>